<sequence>MTAPAPPSDDEKRLYYYGFPSQPKLVARSDAESTPWALETDGKPTPKCLDPVNRHPMVELWDDSNGSLRREVIRCSNGVKWNAIEIFRIGDCRLRWSHRRNDVPKPPVKLLISVDSDSLHWPQAWDIAKDCREVLQAHGLEDVHCEIRESRIMQL</sequence>
<dbReference type="Proteomes" id="UP000554235">
    <property type="component" value="Unassembled WGS sequence"/>
</dbReference>
<evidence type="ECO:0000313" key="2">
    <source>
        <dbReference type="Proteomes" id="UP000554235"/>
    </source>
</evidence>
<protein>
    <submittedName>
        <fullName evidence="1">Uncharacterized protein</fullName>
    </submittedName>
</protein>
<reference evidence="1 2" key="1">
    <citation type="submission" date="2020-01" db="EMBL/GenBank/DDBJ databases">
        <title>Identification and distribution of gene clusters putatively required for synthesis of sphingolipid metabolism inhibitors in phylogenetically diverse species of the filamentous fungus Fusarium.</title>
        <authorList>
            <person name="Kim H.-S."/>
            <person name="Busman M."/>
            <person name="Brown D.W."/>
            <person name="Divon H."/>
            <person name="Uhlig S."/>
            <person name="Proctor R.H."/>
        </authorList>
    </citation>
    <scope>NUCLEOTIDE SEQUENCE [LARGE SCALE GENOMIC DNA]</scope>
    <source>
        <strain evidence="1 2">NRRL 20459</strain>
    </source>
</reference>
<proteinExistence type="predicted"/>
<keyword evidence="2" id="KW-1185">Reference proteome</keyword>
<dbReference type="EMBL" id="JAADYS010002090">
    <property type="protein sequence ID" value="KAF4459774.1"/>
    <property type="molecule type" value="Genomic_DNA"/>
</dbReference>
<gene>
    <name evidence="1" type="ORF">FALBO_13468</name>
</gene>
<dbReference type="OrthoDB" id="5424209at2759"/>
<organism evidence="1 2">
    <name type="scientific">Fusarium albosuccineum</name>
    <dbReference type="NCBI Taxonomy" id="1237068"/>
    <lineage>
        <taxon>Eukaryota</taxon>
        <taxon>Fungi</taxon>
        <taxon>Dikarya</taxon>
        <taxon>Ascomycota</taxon>
        <taxon>Pezizomycotina</taxon>
        <taxon>Sordariomycetes</taxon>
        <taxon>Hypocreomycetidae</taxon>
        <taxon>Hypocreales</taxon>
        <taxon>Nectriaceae</taxon>
        <taxon>Fusarium</taxon>
        <taxon>Fusarium decemcellulare species complex</taxon>
    </lineage>
</organism>
<accession>A0A8H4L215</accession>
<dbReference type="AlphaFoldDB" id="A0A8H4L215"/>
<evidence type="ECO:0000313" key="1">
    <source>
        <dbReference type="EMBL" id="KAF4459774.1"/>
    </source>
</evidence>
<name>A0A8H4L215_9HYPO</name>
<comment type="caution">
    <text evidence="1">The sequence shown here is derived from an EMBL/GenBank/DDBJ whole genome shotgun (WGS) entry which is preliminary data.</text>
</comment>